<dbReference type="PANTHER" id="PTHR10622:SF10">
    <property type="entry name" value="HET DOMAIN-CONTAINING PROTEIN"/>
    <property type="match status" value="1"/>
</dbReference>
<protein>
    <recommendedName>
        <fullName evidence="1">Heterokaryon incompatibility domain-containing protein</fullName>
    </recommendedName>
</protein>
<dbReference type="EMBL" id="JAACJM010000039">
    <property type="protein sequence ID" value="KAF5361702.1"/>
    <property type="molecule type" value="Genomic_DNA"/>
</dbReference>
<dbReference type="AlphaFoldDB" id="A0A8H5LLK5"/>
<dbReference type="Pfam" id="PF06985">
    <property type="entry name" value="HET"/>
    <property type="match status" value="1"/>
</dbReference>
<sequence>MSISTIMRLLNTHSLKLESFGGDKPIPPYAILSHTWGKTEDEVTFQEMTAEDRSVAEGKAGYKKIKSACQYAKKYNFKYIWIDSCCINKESSAELSEAINSMYAYYEDAQVCYVYLEEAKHDASNLKKCRCQWFTRGWTLQELLAPSYVVFLAPSYVVSREQEWQMIGTRYSLADVVSAITSIPVSVFRDGDFDKFSVAQKMSWAALRQTSRPEDMAYCLLGIFRVSMSPIYGEGGARAFMRLHQEIINISDDRSIFAWVAPHGENEPRGLLARSPAEFRWSSEVQASEADDIGDTSFSFGNNGLRIHLPLVPVEPVSAVVSETAKTQRSANLLRRWSRVSAADTEPSYPVGTIFSAPLHCCSERNLETGFAVYLQKVAGERYVRCRPEELAIIPAASRQPDICQVVVKENPGISRKVKNDHNATRLSIRNTTPSVFLSRDGHLENNLSTVPDPDKDKEVQGMKETLVNVNYWSDINMGRGTWPVAHLKYRCLKYEFLVELGFKCDVGSLRFAMRPYSTPASLWKDNDDPCRDWMVMKHPLMGAGFVSVAYHMTGDETVRILEVRYVGPDKAKLLPISRALLQPQEEEKEEEEEEKPFRLGFMVPSMIREKVESNFFGRTHEPKVFHLTDVFPPDFFGKEYTGQTYVDMSALEERARFRVLTYTAPSNTNPKDTSPTCVYVVIGFHKSKAWMDIVVSTDSPKLLWESYCDKGSRAPTRIQCNPDATPLVLTAKITRSLKRPNFTGNVKERNSLQLGSHVLSVKYFMTPQ</sequence>
<comment type="caution">
    <text evidence="2">The sequence shown here is derived from an EMBL/GenBank/DDBJ whole genome shotgun (WGS) entry which is preliminary data.</text>
</comment>
<gene>
    <name evidence="2" type="ORF">D9758_007267</name>
</gene>
<dbReference type="Proteomes" id="UP000559256">
    <property type="component" value="Unassembled WGS sequence"/>
</dbReference>
<evidence type="ECO:0000313" key="3">
    <source>
        <dbReference type="Proteomes" id="UP000559256"/>
    </source>
</evidence>
<accession>A0A8H5LLK5</accession>
<keyword evidence="3" id="KW-1185">Reference proteome</keyword>
<evidence type="ECO:0000259" key="1">
    <source>
        <dbReference type="Pfam" id="PF06985"/>
    </source>
</evidence>
<name>A0A8H5LLK5_9AGAR</name>
<organism evidence="2 3">
    <name type="scientific">Tetrapyrgos nigripes</name>
    <dbReference type="NCBI Taxonomy" id="182062"/>
    <lineage>
        <taxon>Eukaryota</taxon>
        <taxon>Fungi</taxon>
        <taxon>Dikarya</taxon>
        <taxon>Basidiomycota</taxon>
        <taxon>Agaricomycotina</taxon>
        <taxon>Agaricomycetes</taxon>
        <taxon>Agaricomycetidae</taxon>
        <taxon>Agaricales</taxon>
        <taxon>Marasmiineae</taxon>
        <taxon>Marasmiaceae</taxon>
        <taxon>Tetrapyrgos</taxon>
    </lineage>
</organism>
<dbReference type="InterPro" id="IPR010730">
    <property type="entry name" value="HET"/>
</dbReference>
<evidence type="ECO:0000313" key="2">
    <source>
        <dbReference type="EMBL" id="KAF5361702.1"/>
    </source>
</evidence>
<feature type="domain" description="Heterokaryon incompatibility" evidence="1">
    <location>
        <begin position="29"/>
        <end position="124"/>
    </location>
</feature>
<reference evidence="2 3" key="1">
    <citation type="journal article" date="2020" name="ISME J.">
        <title>Uncovering the hidden diversity of litter-decomposition mechanisms in mushroom-forming fungi.</title>
        <authorList>
            <person name="Floudas D."/>
            <person name="Bentzer J."/>
            <person name="Ahren D."/>
            <person name="Johansson T."/>
            <person name="Persson P."/>
            <person name="Tunlid A."/>
        </authorList>
    </citation>
    <scope>NUCLEOTIDE SEQUENCE [LARGE SCALE GENOMIC DNA]</scope>
    <source>
        <strain evidence="2 3">CBS 291.85</strain>
    </source>
</reference>
<proteinExistence type="predicted"/>
<dbReference type="PANTHER" id="PTHR10622">
    <property type="entry name" value="HET DOMAIN-CONTAINING PROTEIN"/>
    <property type="match status" value="1"/>
</dbReference>
<dbReference type="OrthoDB" id="5122891at2759"/>